<evidence type="ECO:0000256" key="1">
    <source>
        <dbReference type="SAM" id="MobiDB-lite"/>
    </source>
</evidence>
<proteinExistence type="predicted"/>
<name>A0ABW2YMM3_9GAMM</name>
<gene>
    <name evidence="3" type="ORF">ACFQZQ_06405</name>
</gene>
<feature type="region of interest" description="Disordered" evidence="1">
    <location>
        <begin position="100"/>
        <end position="126"/>
    </location>
</feature>
<evidence type="ECO:0000256" key="2">
    <source>
        <dbReference type="SAM" id="SignalP"/>
    </source>
</evidence>
<sequence>MSSFRRLAPLLLLTALTGTAGGAMAQHLGGLADRAVQDRGDRSGRDRGHDRREDHRALSDAVRRVERATGGEVLSAERVPFDGRDVNRVKVVDASGRVRVYMDDPQTRARRDDDRGRTRGDDGDSD</sequence>
<evidence type="ECO:0000313" key="4">
    <source>
        <dbReference type="Proteomes" id="UP001597090"/>
    </source>
</evidence>
<feature type="region of interest" description="Disordered" evidence="1">
    <location>
        <begin position="33"/>
        <end position="64"/>
    </location>
</feature>
<dbReference type="EMBL" id="JBHTIH010000003">
    <property type="protein sequence ID" value="MFD0738910.1"/>
    <property type="molecule type" value="Genomic_DNA"/>
</dbReference>
<feature type="compositionally biased region" description="Basic and acidic residues" evidence="1">
    <location>
        <begin position="35"/>
        <end position="64"/>
    </location>
</feature>
<feature type="chain" id="PRO_5047069068" description="PepSY domain-containing protein" evidence="2">
    <location>
        <begin position="26"/>
        <end position="126"/>
    </location>
</feature>
<comment type="caution">
    <text evidence="3">The sequence shown here is derived from an EMBL/GenBank/DDBJ whole genome shotgun (WGS) entry which is preliminary data.</text>
</comment>
<reference evidence="4" key="1">
    <citation type="journal article" date="2019" name="Int. J. Syst. Evol. Microbiol.">
        <title>The Global Catalogue of Microorganisms (GCM) 10K type strain sequencing project: providing services to taxonomists for standard genome sequencing and annotation.</title>
        <authorList>
            <consortium name="The Broad Institute Genomics Platform"/>
            <consortium name="The Broad Institute Genome Sequencing Center for Infectious Disease"/>
            <person name="Wu L."/>
            <person name="Ma J."/>
        </authorList>
    </citation>
    <scope>NUCLEOTIDE SEQUENCE [LARGE SCALE GENOMIC DNA]</scope>
    <source>
        <strain evidence="4">CCUG 55491</strain>
    </source>
</reference>
<keyword evidence="4" id="KW-1185">Reference proteome</keyword>
<keyword evidence="2" id="KW-0732">Signal</keyword>
<dbReference type="RefSeq" id="WP_386811936.1">
    <property type="nucleotide sequence ID" value="NZ_JBHTIH010000003.1"/>
</dbReference>
<protein>
    <recommendedName>
        <fullName evidence="5">PepSY domain-containing protein</fullName>
    </recommendedName>
</protein>
<evidence type="ECO:0008006" key="5">
    <source>
        <dbReference type="Google" id="ProtNLM"/>
    </source>
</evidence>
<dbReference type="Proteomes" id="UP001597090">
    <property type="component" value="Unassembled WGS sequence"/>
</dbReference>
<feature type="signal peptide" evidence="2">
    <location>
        <begin position="1"/>
        <end position="25"/>
    </location>
</feature>
<organism evidence="3 4">
    <name type="scientific">Lysobacter koreensis</name>
    <dbReference type="NCBI Taxonomy" id="266122"/>
    <lineage>
        <taxon>Bacteria</taxon>
        <taxon>Pseudomonadati</taxon>
        <taxon>Pseudomonadota</taxon>
        <taxon>Gammaproteobacteria</taxon>
        <taxon>Lysobacterales</taxon>
        <taxon>Lysobacteraceae</taxon>
        <taxon>Lysobacter</taxon>
    </lineage>
</organism>
<evidence type="ECO:0000313" key="3">
    <source>
        <dbReference type="EMBL" id="MFD0738910.1"/>
    </source>
</evidence>
<accession>A0ABW2YMM3</accession>